<dbReference type="InterPro" id="IPR003439">
    <property type="entry name" value="ABC_transporter-like_ATP-bd"/>
</dbReference>
<keyword evidence="2" id="KW-0547">Nucleotide-binding</keyword>
<comment type="caution">
    <text evidence="5">The sequence shown here is derived from an EMBL/GenBank/DDBJ whole genome shotgun (WGS) entry which is preliminary data.</text>
</comment>
<keyword evidence="3 5" id="KW-0067">ATP-binding</keyword>
<gene>
    <name evidence="5" type="ORF">ACFQE9_04210</name>
</gene>
<organism evidence="5 6">
    <name type="scientific">Halopenitus salinus</name>
    <dbReference type="NCBI Taxonomy" id="1198295"/>
    <lineage>
        <taxon>Archaea</taxon>
        <taxon>Methanobacteriati</taxon>
        <taxon>Methanobacteriota</taxon>
        <taxon>Stenosarchaea group</taxon>
        <taxon>Halobacteria</taxon>
        <taxon>Halobacteriales</taxon>
        <taxon>Haloferacaceae</taxon>
        <taxon>Halopenitus</taxon>
    </lineage>
</organism>
<dbReference type="PANTHER" id="PTHR42788">
    <property type="entry name" value="TAURINE IMPORT ATP-BINDING PROTEIN-RELATED"/>
    <property type="match status" value="1"/>
</dbReference>
<dbReference type="EMBL" id="JBHSXL010000003">
    <property type="protein sequence ID" value="MFC6891821.1"/>
    <property type="molecule type" value="Genomic_DNA"/>
</dbReference>
<dbReference type="InterPro" id="IPR003593">
    <property type="entry name" value="AAA+_ATPase"/>
</dbReference>
<dbReference type="CDD" id="cd03293">
    <property type="entry name" value="ABC_NrtD_SsuB_transporters"/>
    <property type="match status" value="1"/>
</dbReference>
<dbReference type="SMART" id="SM00382">
    <property type="entry name" value="AAA"/>
    <property type="match status" value="1"/>
</dbReference>
<sequence length="250" mass="27902">MGLPIAVEEVTKEFRTDDGTVTAIEEFDFDIEAGEVVTLVGPTGCGKSTILSIILGVLSPTSGEVVVDGRRPYDDFYSFRGEIAAVFQEDRLLPWRTAAENAGFGLEALGVPEDERRRRVEEWFDTLGLSGYENAYPQELSGGMRQRVGLTRAYVTDPEILLLDEAFGHLDEVTATKLREDFLSLIDGGEGRTTTMFITHDIDEALMIGDRVLVSRSPGKIIDRIDVPEGLHEDPERHHEYRTRILDSLR</sequence>
<evidence type="ECO:0000256" key="1">
    <source>
        <dbReference type="ARBA" id="ARBA00022448"/>
    </source>
</evidence>
<proteinExistence type="predicted"/>
<dbReference type="PROSITE" id="PS50893">
    <property type="entry name" value="ABC_TRANSPORTER_2"/>
    <property type="match status" value="1"/>
</dbReference>
<feature type="domain" description="ABC transporter" evidence="4">
    <location>
        <begin position="5"/>
        <end position="243"/>
    </location>
</feature>
<evidence type="ECO:0000256" key="2">
    <source>
        <dbReference type="ARBA" id="ARBA00022741"/>
    </source>
</evidence>
<dbReference type="PANTHER" id="PTHR42788:SF13">
    <property type="entry name" value="ALIPHATIC SULFONATES IMPORT ATP-BINDING PROTEIN SSUB"/>
    <property type="match status" value="1"/>
</dbReference>
<dbReference type="Gene3D" id="3.40.50.300">
    <property type="entry name" value="P-loop containing nucleotide triphosphate hydrolases"/>
    <property type="match status" value="1"/>
</dbReference>
<keyword evidence="6" id="KW-1185">Reference proteome</keyword>
<evidence type="ECO:0000259" key="4">
    <source>
        <dbReference type="PROSITE" id="PS50893"/>
    </source>
</evidence>
<dbReference type="GO" id="GO:0005524">
    <property type="term" value="F:ATP binding"/>
    <property type="evidence" value="ECO:0007669"/>
    <property type="project" value="UniProtKB-KW"/>
</dbReference>
<keyword evidence="1" id="KW-0813">Transport</keyword>
<dbReference type="AlphaFoldDB" id="A0ABD5UY57"/>
<dbReference type="Proteomes" id="UP001596296">
    <property type="component" value="Unassembled WGS sequence"/>
</dbReference>
<protein>
    <submittedName>
        <fullName evidence="5">ABC transporter ATP-binding protein</fullName>
    </submittedName>
</protein>
<evidence type="ECO:0000313" key="5">
    <source>
        <dbReference type="EMBL" id="MFC6891821.1"/>
    </source>
</evidence>
<evidence type="ECO:0000313" key="6">
    <source>
        <dbReference type="Proteomes" id="UP001596296"/>
    </source>
</evidence>
<dbReference type="Pfam" id="PF00005">
    <property type="entry name" value="ABC_tran"/>
    <property type="match status" value="1"/>
</dbReference>
<dbReference type="SUPFAM" id="SSF52540">
    <property type="entry name" value="P-loop containing nucleoside triphosphate hydrolases"/>
    <property type="match status" value="1"/>
</dbReference>
<dbReference type="RefSeq" id="WP_379740794.1">
    <property type="nucleotide sequence ID" value="NZ_JBHSVN010000001.1"/>
</dbReference>
<name>A0ABD5UY57_9EURY</name>
<dbReference type="InterPro" id="IPR050166">
    <property type="entry name" value="ABC_transporter_ATP-bind"/>
</dbReference>
<evidence type="ECO:0000256" key="3">
    <source>
        <dbReference type="ARBA" id="ARBA00022840"/>
    </source>
</evidence>
<dbReference type="InterPro" id="IPR027417">
    <property type="entry name" value="P-loop_NTPase"/>
</dbReference>
<accession>A0ABD5UY57</accession>
<reference evidence="5 6" key="1">
    <citation type="journal article" date="2019" name="Int. J. Syst. Evol. Microbiol.">
        <title>The Global Catalogue of Microorganisms (GCM) 10K type strain sequencing project: providing services to taxonomists for standard genome sequencing and annotation.</title>
        <authorList>
            <consortium name="The Broad Institute Genomics Platform"/>
            <consortium name="The Broad Institute Genome Sequencing Center for Infectious Disease"/>
            <person name="Wu L."/>
            <person name="Ma J."/>
        </authorList>
    </citation>
    <scope>NUCLEOTIDE SEQUENCE [LARGE SCALE GENOMIC DNA]</scope>
    <source>
        <strain evidence="5 6">SKJ47</strain>
    </source>
</reference>